<proteinExistence type="predicted"/>
<organism evidence="1 2">
    <name type="scientific">Candidatus Woesebacteria bacterium RIFOXYD1_FULL_43_18</name>
    <dbReference type="NCBI Taxonomy" id="1802551"/>
    <lineage>
        <taxon>Bacteria</taxon>
        <taxon>Candidatus Woeseibacteriota</taxon>
    </lineage>
</organism>
<protein>
    <submittedName>
        <fullName evidence="1">Uncharacterized protein</fullName>
    </submittedName>
</protein>
<dbReference type="Proteomes" id="UP000177596">
    <property type="component" value="Unassembled WGS sequence"/>
</dbReference>
<evidence type="ECO:0000313" key="1">
    <source>
        <dbReference type="EMBL" id="OGM88068.1"/>
    </source>
</evidence>
<dbReference type="EMBL" id="MGIL01000017">
    <property type="protein sequence ID" value="OGM88068.1"/>
    <property type="molecule type" value="Genomic_DNA"/>
</dbReference>
<gene>
    <name evidence="1" type="ORF">A2573_01010</name>
</gene>
<accession>A0A1F8DJN0</accession>
<sequence>MTNVERQTDGGGPNIIDTMARFLLRQLKMADMDEYNRVTLSDYLGLMYEDPKLKDVVYTRMNQLLFAENHGRKIPLYTDADLTMAQHAFQPPLFDERKNEGSTSSGIIFESDPEKKLGDLHKKLQGRFTWEKDKTMSKDIREKKRELREIIGLPVARGKSEHVNDRFYKFLVRRIVNFDTFGIFSEFDRAISEKPPELESKICEVKGLVAELLGGELNQRERFQRFYEFSREYTEKWVE</sequence>
<reference evidence="1 2" key="1">
    <citation type="journal article" date="2016" name="Nat. Commun.">
        <title>Thousands of microbial genomes shed light on interconnected biogeochemical processes in an aquifer system.</title>
        <authorList>
            <person name="Anantharaman K."/>
            <person name="Brown C.T."/>
            <person name="Hug L.A."/>
            <person name="Sharon I."/>
            <person name="Castelle C.J."/>
            <person name="Probst A.J."/>
            <person name="Thomas B.C."/>
            <person name="Singh A."/>
            <person name="Wilkins M.J."/>
            <person name="Karaoz U."/>
            <person name="Brodie E.L."/>
            <person name="Williams K.H."/>
            <person name="Hubbard S.S."/>
            <person name="Banfield J.F."/>
        </authorList>
    </citation>
    <scope>NUCLEOTIDE SEQUENCE [LARGE SCALE GENOMIC DNA]</scope>
</reference>
<comment type="caution">
    <text evidence="1">The sequence shown here is derived from an EMBL/GenBank/DDBJ whole genome shotgun (WGS) entry which is preliminary data.</text>
</comment>
<evidence type="ECO:0000313" key="2">
    <source>
        <dbReference type="Proteomes" id="UP000177596"/>
    </source>
</evidence>
<name>A0A1F8DJN0_9BACT</name>
<dbReference type="AlphaFoldDB" id="A0A1F8DJN0"/>